<keyword evidence="4" id="KW-0256">Endoplasmic reticulum</keyword>
<reference evidence="9 10" key="1">
    <citation type="submission" date="2024-03" db="EMBL/GenBank/DDBJ databases">
        <title>Aureococcus anophagefferens CCMP1851 and Kratosvirus quantuckense: Draft genome of a second virus-susceptible host strain in the model system.</title>
        <authorList>
            <person name="Chase E."/>
            <person name="Truchon A.R."/>
            <person name="Schepens W."/>
            <person name="Wilhelm S.W."/>
        </authorList>
    </citation>
    <scope>NUCLEOTIDE SEQUENCE [LARGE SCALE GENOMIC DNA]</scope>
    <source>
        <strain evidence="9 10">CCMP1851</strain>
    </source>
</reference>
<dbReference type="Gene3D" id="3.40.30.50">
    <property type="entry name" value="Sep15/SelM thioredoxin-like domain, active-site redox motif"/>
    <property type="match status" value="1"/>
</dbReference>
<evidence type="ECO:0000256" key="3">
    <source>
        <dbReference type="ARBA" id="ARBA00022729"/>
    </source>
</evidence>
<dbReference type="PANTHER" id="PTHR13077:SF6">
    <property type="entry name" value="SELENOPROTEIN F"/>
    <property type="match status" value="1"/>
</dbReference>
<gene>
    <name evidence="9" type="primary">SELENOF</name>
    <name evidence="9" type="ORF">SO694_000950120</name>
</gene>
<evidence type="ECO:0000313" key="9">
    <source>
        <dbReference type="EMBL" id="KAK7237394.1"/>
    </source>
</evidence>
<dbReference type="InterPro" id="IPR039992">
    <property type="entry name" value="Sep15_SelM"/>
</dbReference>
<dbReference type="EMBL" id="JBBJCI010000251">
    <property type="protein sequence ID" value="KAK7237394.1"/>
    <property type="molecule type" value="Genomic_DNA"/>
</dbReference>
<accession>A0ABR1FST6</accession>
<comment type="subcellular location">
    <subcellularLocation>
        <location evidence="1">Endoplasmic reticulum lumen</location>
    </subcellularLocation>
</comment>
<dbReference type="Proteomes" id="UP001363151">
    <property type="component" value="Unassembled WGS sequence"/>
</dbReference>
<feature type="chain" id="PRO_5047089144" description="Selenoprotein F" evidence="7">
    <location>
        <begin position="17"/>
        <end position="113"/>
    </location>
</feature>
<dbReference type="InterPro" id="IPR014912">
    <property type="entry name" value="Sep15_SelM_dom"/>
</dbReference>
<evidence type="ECO:0000313" key="10">
    <source>
        <dbReference type="Proteomes" id="UP001363151"/>
    </source>
</evidence>
<comment type="caution">
    <text evidence="9">The sequence shown here is derived from an EMBL/GenBank/DDBJ whole genome shotgun (WGS) entry which is preliminary data.</text>
</comment>
<dbReference type="Pfam" id="PF08806">
    <property type="entry name" value="Sep15_SelM"/>
    <property type="match status" value="1"/>
</dbReference>
<dbReference type="PANTHER" id="PTHR13077">
    <property type="entry name" value="SELENOPROTEIN F"/>
    <property type="match status" value="1"/>
</dbReference>
<evidence type="ECO:0000256" key="2">
    <source>
        <dbReference type="ARBA" id="ARBA00005742"/>
    </source>
</evidence>
<feature type="signal peptide" evidence="7">
    <location>
        <begin position="1"/>
        <end position="16"/>
    </location>
</feature>
<evidence type="ECO:0000256" key="6">
    <source>
        <dbReference type="ARBA" id="ARBA00040775"/>
    </source>
</evidence>
<dbReference type="SUPFAM" id="SSF52833">
    <property type="entry name" value="Thioredoxin-like"/>
    <property type="match status" value="1"/>
</dbReference>
<evidence type="ECO:0000256" key="5">
    <source>
        <dbReference type="ARBA" id="ARBA00022933"/>
    </source>
</evidence>
<feature type="domain" description="Selenoprotein F/M" evidence="8">
    <location>
        <begin position="68"/>
        <end position="105"/>
    </location>
</feature>
<comment type="similarity">
    <text evidence="2">Belongs to the selenoprotein M/F family.</text>
</comment>
<sequence>MARALVFAAALGSAASLDCLEAGFTASLRCSSCAKLESLVPDPELAADCGACCSEDLSASASYASAILEGQKPRLLMVDDDGEVAETVPIGGWNEDTVAEYLDDNLRGAVAEA</sequence>
<evidence type="ECO:0000256" key="4">
    <source>
        <dbReference type="ARBA" id="ARBA00022824"/>
    </source>
</evidence>
<keyword evidence="3 7" id="KW-0732">Signal</keyword>
<dbReference type="InterPro" id="IPR038219">
    <property type="entry name" value="Sep15/SelM_sf"/>
</dbReference>
<organism evidence="9 10">
    <name type="scientific">Aureococcus anophagefferens</name>
    <name type="common">Harmful bloom alga</name>
    <dbReference type="NCBI Taxonomy" id="44056"/>
    <lineage>
        <taxon>Eukaryota</taxon>
        <taxon>Sar</taxon>
        <taxon>Stramenopiles</taxon>
        <taxon>Ochrophyta</taxon>
        <taxon>Pelagophyceae</taxon>
        <taxon>Pelagomonadales</taxon>
        <taxon>Pelagomonadaceae</taxon>
        <taxon>Aureococcus</taxon>
    </lineage>
</organism>
<dbReference type="InterPro" id="IPR036249">
    <property type="entry name" value="Thioredoxin-like_sf"/>
</dbReference>
<protein>
    <recommendedName>
        <fullName evidence="6">Selenoprotein F</fullName>
    </recommendedName>
</protein>
<name>A0ABR1FST6_AURAN</name>
<evidence type="ECO:0000259" key="8">
    <source>
        <dbReference type="Pfam" id="PF08806"/>
    </source>
</evidence>
<keyword evidence="10" id="KW-1185">Reference proteome</keyword>
<proteinExistence type="inferred from homology"/>
<evidence type="ECO:0000256" key="1">
    <source>
        <dbReference type="ARBA" id="ARBA00004319"/>
    </source>
</evidence>
<evidence type="ECO:0000256" key="7">
    <source>
        <dbReference type="SAM" id="SignalP"/>
    </source>
</evidence>
<keyword evidence="5" id="KW-0712">Selenocysteine</keyword>